<keyword evidence="1" id="KW-1017">Isopeptide bond</keyword>
<evidence type="ECO:0000256" key="2">
    <source>
        <dbReference type="ARBA" id="ARBA00022843"/>
    </source>
</evidence>
<dbReference type="PROSITE" id="PS50053">
    <property type="entry name" value="UBIQUITIN_2"/>
    <property type="match status" value="2"/>
</dbReference>
<dbReference type="AlphaFoldDB" id="A0A2U1NXC3"/>
<evidence type="ECO:0000259" key="3">
    <source>
        <dbReference type="PROSITE" id="PS50053"/>
    </source>
</evidence>
<gene>
    <name evidence="4" type="ORF">CTI12_AA218270</name>
</gene>
<keyword evidence="5" id="KW-1185">Reference proteome</keyword>
<feature type="domain" description="Ubiquitin-like" evidence="3">
    <location>
        <begin position="110"/>
        <end position="170"/>
    </location>
</feature>
<evidence type="ECO:0000313" key="5">
    <source>
        <dbReference type="Proteomes" id="UP000245207"/>
    </source>
</evidence>
<dbReference type="PANTHER" id="PTHR10666">
    <property type="entry name" value="UBIQUITIN"/>
    <property type="match status" value="1"/>
</dbReference>
<dbReference type="EMBL" id="PKPP01002029">
    <property type="protein sequence ID" value="PWA78151.1"/>
    <property type="molecule type" value="Genomic_DNA"/>
</dbReference>
<dbReference type="STRING" id="35608.A0A2U1NXC3"/>
<dbReference type="InterPro" id="IPR050158">
    <property type="entry name" value="Ubiquitin_ubiquitin-like"/>
</dbReference>
<comment type="caution">
    <text evidence="4">The sequence shown here is derived from an EMBL/GenBank/DDBJ whole genome shotgun (WGS) entry which is preliminary data.</text>
</comment>
<dbReference type="Pfam" id="PF00240">
    <property type="entry name" value="ubiquitin"/>
    <property type="match status" value="2"/>
</dbReference>
<dbReference type="InterPro" id="IPR029071">
    <property type="entry name" value="Ubiquitin-like_domsf"/>
</dbReference>
<evidence type="ECO:0000256" key="1">
    <source>
        <dbReference type="ARBA" id="ARBA00022499"/>
    </source>
</evidence>
<dbReference type="Proteomes" id="UP000245207">
    <property type="component" value="Unassembled WGS sequence"/>
</dbReference>
<organism evidence="4 5">
    <name type="scientific">Artemisia annua</name>
    <name type="common">Sweet wormwood</name>
    <dbReference type="NCBI Taxonomy" id="35608"/>
    <lineage>
        <taxon>Eukaryota</taxon>
        <taxon>Viridiplantae</taxon>
        <taxon>Streptophyta</taxon>
        <taxon>Embryophyta</taxon>
        <taxon>Tracheophyta</taxon>
        <taxon>Spermatophyta</taxon>
        <taxon>Magnoliopsida</taxon>
        <taxon>eudicotyledons</taxon>
        <taxon>Gunneridae</taxon>
        <taxon>Pentapetalae</taxon>
        <taxon>asterids</taxon>
        <taxon>campanulids</taxon>
        <taxon>Asterales</taxon>
        <taxon>Asteraceae</taxon>
        <taxon>Asteroideae</taxon>
        <taxon>Anthemideae</taxon>
        <taxon>Artemisiinae</taxon>
        <taxon>Artemisia</taxon>
    </lineage>
</organism>
<protein>
    <submittedName>
        <fullName evidence="4">Polyubiquitin-B</fullName>
    </submittedName>
</protein>
<sequence length="315" mass="36025">MAGSPMTITARSEFRFLRREVGTIIQLDVTPSTTITELKEKIQRECLLFDMELFFAGKKLMMHQGSISSEHIYNLSTVDILHQRRGREKVLKIYLYGGGRILSWYYLLCDQTIGHLKDLIGDMESNTGIPLRDQNLVNKGAELRHDDRPLTGYYLQDQSCIMLAKTSKYGDMRVSIEVVPTGKIIQLEVQRNNTIGDVKALIQKMEDIPEGYWILYFPFQLLTCNQRTLNDYLVNNGAVIRLVYAKMQIYAGLTEGPGLARKEEGGILTGGYRAYEYMTYTNQEGMDVSGEELLKKKINSKKEIDKKIPRNSKLL</sequence>
<dbReference type="GO" id="GO:0003729">
    <property type="term" value="F:mRNA binding"/>
    <property type="evidence" value="ECO:0007669"/>
    <property type="project" value="UniProtKB-ARBA"/>
</dbReference>
<reference evidence="4 5" key="1">
    <citation type="journal article" date="2018" name="Mol. Plant">
        <title>The genome of Artemisia annua provides insight into the evolution of Asteraceae family and artemisinin biosynthesis.</title>
        <authorList>
            <person name="Shen Q."/>
            <person name="Zhang L."/>
            <person name="Liao Z."/>
            <person name="Wang S."/>
            <person name="Yan T."/>
            <person name="Shi P."/>
            <person name="Liu M."/>
            <person name="Fu X."/>
            <person name="Pan Q."/>
            <person name="Wang Y."/>
            <person name="Lv Z."/>
            <person name="Lu X."/>
            <person name="Zhang F."/>
            <person name="Jiang W."/>
            <person name="Ma Y."/>
            <person name="Chen M."/>
            <person name="Hao X."/>
            <person name="Li L."/>
            <person name="Tang Y."/>
            <person name="Lv G."/>
            <person name="Zhou Y."/>
            <person name="Sun X."/>
            <person name="Brodelius P.E."/>
            <person name="Rose J.K.C."/>
            <person name="Tang K."/>
        </authorList>
    </citation>
    <scope>NUCLEOTIDE SEQUENCE [LARGE SCALE GENOMIC DNA]</scope>
    <source>
        <strain evidence="5">cv. Huhao1</strain>
        <tissue evidence="4">Leaf</tissue>
    </source>
</reference>
<accession>A0A2U1NXC3</accession>
<dbReference type="CDD" id="cd17039">
    <property type="entry name" value="Ubl_ubiquitin_like"/>
    <property type="match status" value="2"/>
</dbReference>
<name>A0A2U1NXC3_ARTAN</name>
<dbReference type="SUPFAM" id="SSF54236">
    <property type="entry name" value="Ubiquitin-like"/>
    <property type="match status" value="3"/>
</dbReference>
<dbReference type="InterPro" id="IPR000626">
    <property type="entry name" value="Ubiquitin-like_dom"/>
</dbReference>
<keyword evidence="2" id="KW-0832">Ubl conjugation</keyword>
<evidence type="ECO:0000313" key="4">
    <source>
        <dbReference type="EMBL" id="PWA78151.1"/>
    </source>
</evidence>
<proteinExistence type="predicted"/>
<dbReference type="Gene3D" id="3.10.20.90">
    <property type="entry name" value="Phosphatidylinositol 3-kinase Catalytic Subunit, Chain A, domain 1"/>
    <property type="match status" value="3"/>
</dbReference>
<feature type="domain" description="Ubiquitin-like" evidence="3">
    <location>
        <begin position="172"/>
        <end position="243"/>
    </location>
</feature>